<dbReference type="InterPro" id="IPR058240">
    <property type="entry name" value="rSAM_sf"/>
</dbReference>
<comment type="caution">
    <text evidence="11">The sequence shown here is derived from an EMBL/GenBank/DDBJ whole genome shotgun (WGS) entry which is preliminary data.</text>
</comment>
<dbReference type="SUPFAM" id="SSF102114">
    <property type="entry name" value="Radical SAM enzymes"/>
    <property type="match status" value="1"/>
</dbReference>
<proteinExistence type="inferred from homology"/>
<dbReference type="InterPro" id="IPR034505">
    <property type="entry name" value="Coproporphyrinogen-III_oxidase"/>
</dbReference>
<evidence type="ECO:0000256" key="6">
    <source>
        <dbReference type="ARBA" id="ARBA00023004"/>
    </source>
</evidence>
<keyword evidence="5 9" id="KW-0479">Metal-binding</keyword>
<dbReference type="GO" id="GO:0051539">
    <property type="term" value="F:4 iron, 4 sulfur cluster binding"/>
    <property type="evidence" value="ECO:0007669"/>
    <property type="project" value="UniProtKB-UniRule"/>
</dbReference>
<dbReference type="OrthoDB" id="9808022at2"/>
<dbReference type="SMART" id="SM00729">
    <property type="entry name" value="Elp3"/>
    <property type="match status" value="1"/>
</dbReference>
<evidence type="ECO:0000256" key="8">
    <source>
        <dbReference type="ARBA" id="ARBA00023186"/>
    </source>
</evidence>
<dbReference type="CDD" id="cd01335">
    <property type="entry name" value="Radical_SAM"/>
    <property type="match status" value="1"/>
</dbReference>
<keyword evidence="9" id="KW-0004">4Fe-4S</keyword>
<keyword evidence="6 9" id="KW-0408">Iron</keyword>
<evidence type="ECO:0000256" key="3">
    <source>
        <dbReference type="ARBA" id="ARBA00022617"/>
    </source>
</evidence>
<keyword evidence="8 9" id="KW-0143">Chaperone</keyword>
<dbReference type="GO" id="GO:0005737">
    <property type="term" value="C:cytoplasm"/>
    <property type="evidence" value="ECO:0007669"/>
    <property type="project" value="UniProtKB-SubCell"/>
</dbReference>
<dbReference type="NCBIfam" id="TIGR00539">
    <property type="entry name" value="hemN_rel"/>
    <property type="match status" value="1"/>
</dbReference>
<gene>
    <name evidence="11" type="ORF">CLV29_1535</name>
</gene>
<dbReference type="PANTHER" id="PTHR13932">
    <property type="entry name" value="COPROPORPHYRINIGEN III OXIDASE"/>
    <property type="match status" value="1"/>
</dbReference>
<evidence type="ECO:0000256" key="2">
    <source>
        <dbReference type="ARBA" id="ARBA00017228"/>
    </source>
</evidence>
<evidence type="ECO:0000313" key="12">
    <source>
        <dbReference type="Proteomes" id="UP000295371"/>
    </source>
</evidence>
<keyword evidence="7 9" id="KW-0411">Iron-sulfur</keyword>
<dbReference type="PANTHER" id="PTHR13932:SF5">
    <property type="entry name" value="RADICAL S-ADENOSYL METHIONINE DOMAIN-CONTAINING PROTEIN 1, MITOCHONDRIAL"/>
    <property type="match status" value="1"/>
</dbReference>
<name>A0A4R7J8T5_9ACTN</name>
<comment type="function">
    <text evidence="9">Probably acts as a heme chaperone, transferring heme to an unknown acceptor. Binds one molecule of heme per monomer, possibly covalently. Binds 1 [4Fe-4S] cluster. The cluster is coordinated with 3 cysteines and an exchangeable S-adenosyl-L-methionine.</text>
</comment>
<dbReference type="Proteomes" id="UP000295371">
    <property type="component" value="Unassembled WGS sequence"/>
</dbReference>
<keyword evidence="9" id="KW-0963">Cytoplasm</keyword>
<dbReference type="SFLD" id="SFLDF00288">
    <property type="entry name" value="HemN-like__clustered_with_nucl"/>
    <property type="match status" value="1"/>
</dbReference>
<dbReference type="SFLD" id="SFLDG01065">
    <property type="entry name" value="anaerobic_coproporphyrinogen-I"/>
    <property type="match status" value="1"/>
</dbReference>
<reference evidence="11 12" key="1">
    <citation type="submission" date="2019-03" db="EMBL/GenBank/DDBJ databases">
        <title>Genomic Encyclopedia of Archaeal and Bacterial Type Strains, Phase II (KMG-II): from individual species to whole genera.</title>
        <authorList>
            <person name="Goeker M."/>
        </authorList>
    </citation>
    <scope>NUCLEOTIDE SEQUENCE [LARGE SCALE GENOMIC DNA]</scope>
    <source>
        <strain evidence="11 12">DSM 24323</strain>
    </source>
</reference>
<evidence type="ECO:0000256" key="4">
    <source>
        <dbReference type="ARBA" id="ARBA00022691"/>
    </source>
</evidence>
<accession>A0A4R7J8T5</accession>
<protein>
    <recommendedName>
        <fullName evidence="2 9">Heme chaperone HemW</fullName>
    </recommendedName>
</protein>
<dbReference type="GO" id="GO:0006779">
    <property type="term" value="P:porphyrin-containing compound biosynthetic process"/>
    <property type="evidence" value="ECO:0007669"/>
    <property type="project" value="InterPro"/>
</dbReference>
<dbReference type="EMBL" id="SOAW01000001">
    <property type="protein sequence ID" value="TDT33900.1"/>
    <property type="molecule type" value="Genomic_DNA"/>
</dbReference>
<feature type="domain" description="Radical SAM core" evidence="10">
    <location>
        <begin position="24"/>
        <end position="267"/>
    </location>
</feature>
<dbReference type="GO" id="GO:0004109">
    <property type="term" value="F:coproporphyrinogen oxidase activity"/>
    <property type="evidence" value="ECO:0007669"/>
    <property type="project" value="InterPro"/>
</dbReference>
<keyword evidence="12" id="KW-1185">Reference proteome</keyword>
<dbReference type="GO" id="GO:0046872">
    <property type="term" value="F:metal ion binding"/>
    <property type="evidence" value="ECO:0007669"/>
    <property type="project" value="UniProtKB-UniRule"/>
</dbReference>
<dbReference type="SFLD" id="SFLDS00029">
    <property type="entry name" value="Radical_SAM"/>
    <property type="match status" value="1"/>
</dbReference>
<dbReference type="SFLD" id="SFLDF00562">
    <property type="entry name" value="HemN-like__clustered_with_heat"/>
    <property type="match status" value="1"/>
</dbReference>
<evidence type="ECO:0000259" key="10">
    <source>
        <dbReference type="PROSITE" id="PS51918"/>
    </source>
</evidence>
<dbReference type="PROSITE" id="PS51918">
    <property type="entry name" value="RADICAL_SAM"/>
    <property type="match status" value="1"/>
</dbReference>
<dbReference type="InterPro" id="IPR006638">
    <property type="entry name" value="Elp3/MiaA/NifB-like_rSAM"/>
</dbReference>
<dbReference type="InterPro" id="IPR013785">
    <property type="entry name" value="Aldolase_TIM"/>
</dbReference>
<dbReference type="RefSeq" id="WP_133754340.1">
    <property type="nucleotide sequence ID" value="NZ_SOAW01000001.1"/>
</dbReference>
<organism evidence="11 12">
    <name type="scientific">Naumannella halotolerans</name>
    <dbReference type="NCBI Taxonomy" id="993414"/>
    <lineage>
        <taxon>Bacteria</taxon>
        <taxon>Bacillati</taxon>
        <taxon>Actinomycetota</taxon>
        <taxon>Actinomycetes</taxon>
        <taxon>Propionibacteriales</taxon>
        <taxon>Propionibacteriaceae</taxon>
        <taxon>Naumannella</taxon>
    </lineage>
</organism>
<keyword evidence="3 9" id="KW-0349">Heme</keyword>
<evidence type="ECO:0000256" key="1">
    <source>
        <dbReference type="ARBA" id="ARBA00006100"/>
    </source>
</evidence>
<dbReference type="AlphaFoldDB" id="A0A4R7J8T5"/>
<evidence type="ECO:0000313" key="11">
    <source>
        <dbReference type="EMBL" id="TDT33900.1"/>
    </source>
</evidence>
<dbReference type="Gene3D" id="3.20.20.70">
    <property type="entry name" value="Aldolase class I"/>
    <property type="match status" value="1"/>
</dbReference>
<dbReference type="InterPro" id="IPR004559">
    <property type="entry name" value="HemW-like"/>
</dbReference>
<comment type="similarity">
    <text evidence="1">Belongs to the anaerobic coproporphyrinogen-III oxidase family. HemW subfamily.</text>
</comment>
<comment type="subcellular location">
    <subcellularLocation>
        <location evidence="9">Cytoplasm</location>
    </subcellularLocation>
</comment>
<evidence type="ECO:0000256" key="9">
    <source>
        <dbReference type="RuleBase" id="RU364116"/>
    </source>
</evidence>
<sequence>MPSTFPPGEPSPVDGQLPPAALAGLGKRPFGIYLHVPFCRTRCGYCDFNTYTAAELGSEPGASRDTYIDAAIAELDLAVTVLGERPQVESIFVGGGTPTLLPAADLARFVQAVGDRFPIAPGAEVTTESNPESVTEADLEVLAAGGFTRVSFGMQSAVSHVLQVLDRTHTPDRPQQMVAAARRAGIDQVSLDLIYGTPSESLEDWSRSLAAALSAEPDHISAYALIVEEGTALAAQVRRGIVPMPDDDDLADKYLLAERELTAAGYRAYEISNWAIDERARCRHNLGYWRGDDWWGIGPGAHSHVGGVRWWNVKHPRAYAARLDGGRSPAFEREVLTRAERHTERVLLELRTSDGLPLDVLNDRGRRAVPELTRRGLLREEQQRLLLTLDGRLLADAVTRELVD</sequence>
<evidence type="ECO:0000256" key="7">
    <source>
        <dbReference type="ARBA" id="ARBA00023014"/>
    </source>
</evidence>
<keyword evidence="4 9" id="KW-0949">S-adenosyl-L-methionine</keyword>
<dbReference type="Pfam" id="PF04055">
    <property type="entry name" value="Radical_SAM"/>
    <property type="match status" value="1"/>
</dbReference>
<dbReference type="InterPro" id="IPR007197">
    <property type="entry name" value="rSAM"/>
</dbReference>
<evidence type="ECO:0000256" key="5">
    <source>
        <dbReference type="ARBA" id="ARBA00022723"/>
    </source>
</evidence>